<organism evidence="2 3">
    <name type="scientific">Kalanchoe fedtschenkoi</name>
    <name type="common">Lavender scallops</name>
    <name type="synonym">South American air plant</name>
    <dbReference type="NCBI Taxonomy" id="63787"/>
    <lineage>
        <taxon>Eukaryota</taxon>
        <taxon>Viridiplantae</taxon>
        <taxon>Streptophyta</taxon>
        <taxon>Embryophyta</taxon>
        <taxon>Tracheophyta</taxon>
        <taxon>Spermatophyta</taxon>
        <taxon>Magnoliopsida</taxon>
        <taxon>eudicotyledons</taxon>
        <taxon>Gunneridae</taxon>
        <taxon>Pentapetalae</taxon>
        <taxon>Saxifragales</taxon>
        <taxon>Crassulaceae</taxon>
        <taxon>Kalanchoe</taxon>
    </lineage>
</organism>
<dbReference type="AlphaFoldDB" id="A0A7N1A6C3"/>
<dbReference type="SUPFAM" id="SSF53756">
    <property type="entry name" value="UDP-Glycosyltransferase/glycogen phosphorylase"/>
    <property type="match status" value="2"/>
</dbReference>
<proteinExistence type="predicted"/>
<accession>A0A7N1A6C3</accession>
<reference evidence="2" key="1">
    <citation type="submission" date="2021-01" db="UniProtKB">
        <authorList>
            <consortium name="EnsemblPlants"/>
        </authorList>
    </citation>
    <scope>IDENTIFICATION</scope>
</reference>
<dbReference type="Gene3D" id="3.40.50.2000">
    <property type="entry name" value="Glycogen Phosphorylase B"/>
    <property type="match status" value="2"/>
</dbReference>
<feature type="region of interest" description="Disordered" evidence="1">
    <location>
        <begin position="133"/>
        <end position="166"/>
    </location>
</feature>
<dbReference type="GO" id="GO:0035251">
    <property type="term" value="F:UDP-glucosyltransferase activity"/>
    <property type="evidence" value="ECO:0007669"/>
    <property type="project" value="InterPro"/>
</dbReference>
<name>A0A7N1A6C3_KALFE</name>
<evidence type="ECO:0000313" key="2">
    <source>
        <dbReference type="EnsemblPlants" id="Kaladp0095s0334.1.v1.1"/>
    </source>
</evidence>
<dbReference type="PANTHER" id="PTHR48049:SF84">
    <property type="entry name" value="UDP-GLYCOSYLTRANSFERASE 79A6"/>
    <property type="match status" value="1"/>
</dbReference>
<dbReference type="Gramene" id="Kaladp0095s0334.1.v1.1">
    <property type="protein sequence ID" value="Kaladp0095s0334.1.v1.1"/>
    <property type="gene ID" value="Kaladp0095s0334.v1.1"/>
</dbReference>
<keyword evidence="3" id="KW-1185">Reference proteome</keyword>
<dbReference type="Proteomes" id="UP000594263">
    <property type="component" value="Unplaced"/>
</dbReference>
<evidence type="ECO:0000256" key="1">
    <source>
        <dbReference type="SAM" id="MobiDB-lite"/>
    </source>
</evidence>
<dbReference type="EnsemblPlants" id="Kaladp0095s0334.1.v1.1">
    <property type="protein sequence ID" value="Kaladp0095s0334.1.v1.1"/>
    <property type="gene ID" value="Kaladp0095s0334.v1.1"/>
</dbReference>
<dbReference type="PANTHER" id="PTHR48049">
    <property type="entry name" value="GLYCOSYLTRANSFERASE"/>
    <property type="match status" value="1"/>
</dbReference>
<protein>
    <submittedName>
        <fullName evidence="2">Uncharacterized protein</fullName>
    </submittedName>
</protein>
<dbReference type="InterPro" id="IPR050481">
    <property type="entry name" value="UDP-glycosyltransf_plant"/>
</dbReference>
<sequence length="483" mass="53754">MAKDHTRLHVAMFPWFAMGHLTPFMHLANKLAEQGHRVSFLHPSKAHLLLSALNAHPHLITLLPVPVPQVPGLDPAVQTTADCTNLETERLLATAFDRTAPFIESFLNKSKPDVIFHDFSHWLLSLPSPQPSIKPHRLSPQTSSPQSPVALPPSVNRSSFHPDPAVASSNRRAHHLIACRLNISSPHPIMENSLSLIASSMHSSSNRIPFDMAEVDTHLHIAMFPWFAFGPLTPYMHLANKLAEQGHRVTFLHPASETLNTPLSALNAHPQLITLLPVPRVPGLRPDIQTTADCTNLKTEQHLLATALDRTVPFIESFLNESKPDQEKTKTLLVVAFCIVSSAATIAHAMIPARAKKDLSDPHQLRRLPPDFPRPLVTLRKHEAWPMASFRTAEFGESVSFRERIAVPAVMNSDAIMLKTCRELDGHYLDYIEKRSNRVVLTAGPTLPVPPSAPLDEDVASWLGKFGSKSVIYFYYNLTIFMF</sequence>
<evidence type="ECO:0000313" key="3">
    <source>
        <dbReference type="Proteomes" id="UP000594263"/>
    </source>
</evidence>